<protein>
    <submittedName>
        <fullName evidence="1">Uncharacterized protein</fullName>
    </submittedName>
</protein>
<evidence type="ECO:0000313" key="1">
    <source>
        <dbReference type="EMBL" id="CCQ55488.1"/>
    </source>
</evidence>
<proteinExistence type="predicted"/>
<sequence length="327" mass="35422">MQKIKQLSIVILGIGTVCLLNPTITYSFTLSSVELNLVEGALGLPDLDNYLSSFNQLYSQVPISTPFGNGNNSVLLADLLAEINPDVSGLLFDIAFDGNIIYSQLPDNNQETVVAPYRLDDRYYQLALSDFATQTGDELALSSTGQAAIKNILDLAQISNTNSTIEVNNSSGESLDSTTRANTLSSQTNSITALTTTSTALANSSLTTDTSFQILRNISQQMGIQAEQNNFKAEQNQQIAQILANSSQQLTQQSKQFKEQQNTATHLLETSQQQQILDAIQATTNGQQLKILTQASTEQNRLDNAAFQHAQQGAGMILIPLAPQTNN</sequence>
<evidence type="ECO:0000313" key="2">
    <source>
        <dbReference type="Proteomes" id="UP000017981"/>
    </source>
</evidence>
<reference evidence="1 2" key="2">
    <citation type="submission" date="2013-09" db="EMBL/GenBank/DDBJ databases">
        <title>Whole genome comparison of six Crocosphaera watsonii strains with differing phenotypes.</title>
        <authorList>
            <person name="Bench S.R."/>
            <person name="Heller P."/>
            <person name="Frank I."/>
            <person name="Arciniega M."/>
            <person name="Shilova I.N."/>
            <person name="Zehr J.P."/>
        </authorList>
    </citation>
    <scope>NUCLEOTIDE SEQUENCE [LARGE SCALE GENOMIC DNA]</scope>
    <source>
        <strain evidence="1 2">WH 0005</strain>
    </source>
</reference>
<accession>T2IR47</accession>
<name>T2IR47_CROWT</name>
<dbReference type="AlphaFoldDB" id="T2IR47"/>
<dbReference type="Proteomes" id="UP000017981">
    <property type="component" value="Unassembled WGS sequence"/>
</dbReference>
<dbReference type="RefSeq" id="WP_021832805.1">
    <property type="nucleotide sequence ID" value="NZ_CAQL01000413.1"/>
</dbReference>
<gene>
    <name evidence="1" type="ORF">CWATWH0005_3533</name>
</gene>
<organism evidence="1 2">
    <name type="scientific">Crocosphaera watsonii WH 0005</name>
    <dbReference type="NCBI Taxonomy" id="423472"/>
    <lineage>
        <taxon>Bacteria</taxon>
        <taxon>Bacillati</taxon>
        <taxon>Cyanobacteriota</taxon>
        <taxon>Cyanophyceae</taxon>
        <taxon>Oscillatoriophycideae</taxon>
        <taxon>Chroococcales</taxon>
        <taxon>Aphanothecaceae</taxon>
        <taxon>Crocosphaera</taxon>
    </lineage>
</organism>
<comment type="caution">
    <text evidence="1">The sequence shown here is derived from an EMBL/GenBank/DDBJ whole genome shotgun (WGS) entry which is preliminary data.</text>
</comment>
<dbReference type="EMBL" id="CAQL01000413">
    <property type="protein sequence ID" value="CCQ55488.1"/>
    <property type="molecule type" value="Genomic_DNA"/>
</dbReference>
<reference evidence="1 2" key="1">
    <citation type="submission" date="2013-01" db="EMBL/GenBank/DDBJ databases">
        <authorList>
            <person name="Bench S."/>
        </authorList>
    </citation>
    <scope>NUCLEOTIDE SEQUENCE [LARGE SCALE GENOMIC DNA]</scope>
    <source>
        <strain evidence="1 2">WH 0005</strain>
    </source>
</reference>